<evidence type="ECO:0008006" key="3">
    <source>
        <dbReference type="Google" id="ProtNLM"/>
    </source>
</evidence>
<dbReference type="OrthoDB" id="2316821at2759"/>
<evidence type="ECO:0000313" key="1">
    <source>
        <dbReference type="EMBL" id="KXS15370.1"/>
    </source>
</evidence>
<dbReference type="SUPFAM" id="SSF48403">
    <property type="entry name" value="Ankyrin repeat"/>
    <property type="match status" value="1"/>
</dbReference>
<dbReference type="InterPro" id="IPR036770">
    <property type="entry name" value="Ankyrin_rpt-contain_sf"/>
</dbReference>
<organism evidence="1 2">
    <name type="scientific">Gonapodya prolifera (strain JEL478)</name>
    <name type="common">Monoblepharis prolifera</name>
    <dbReference type="NCBI Taxonomy" id="1344416"/>
    <lineage>
        <taxon>Eukaryota</taxon>
        <taxon>Fungi</taxon>
        <taxon>Fungi incertae sedis</taxon>
        <taxon>Chytridiomycota</taxon>
        <taxon>Chytridiomycota incertae sedis</taxon>
        <taxon>Monoblepharidomycetes</taxon>
        <taxon>Monoblepharidales</taxon>
        <taxon>Gonapodyaceae</taxon>
        <taxon>Gonapodya</taxon>
    </lineage>
</organism>
<gene>
    <name evidence="1" type="ORF">M427DRAFT_56732</name>
</gene>
<protein>
    <recommendedName>
        <fullName evidence="3">Ankyrin</fullName>
    </recommendedName>
</protein>
<proteinExistence type="predicted"/>
<sequence length="227" mass="24712">MSAVLNAQLIDAVEAGSETDVRRLIDTGASPDARKRVTLRAKVDDGKGGFEWKEDTKDCESALVLAVVHAWVGVVMVLLEKGATVDGQLDWKISPSGSQNWSADAWQDSKWMATYSFPSVLTLAIGRGGTLTSWDGNTFPRPTRKGKLDINLRGGMVTLNHPTQAEDRSVLVTVQPNVEIARLLLAYGTRVTDVELNAVERSSDPEFLRILESHQRSPTSRPGSDGP</sequence>
<name>A0A139AF42_GONPJ</name>
<accession>A0A139AF42</accession>
<dbReference type="Proteomes" id="UP000070544">
    <property type="component" value="Unassembled WGS sequence"/>
</dbReference>
<dbReference type="AlphaFoldDB" id="A0A139AF42"/>
<reference evidence="1 2" key="1">
    <citation type="journal article" date="2015" name="Genome Biol. Evol.">
        <title>Phylogenomic analyses indicate that early fungi evolved digesting cell walls of algal ancestors of land plants.</title>
        <authorList>
            <person name="Chang Y."/>
            <person name="Wang S."/>
            <person name="Sekimoto S."/>
            <person name="Aerts A.L."/>
            <person name="Choi C."/>
            <person name="Clum A."/>
            <person name="LaButti K.M."/>
            <person name="Lindquist E.A."/>
            <person name="Yee Ngan C."/>
            <person name="Ohm R.A."/>
            <person name="Salamov A.A."/>
            <person name="Grigoriev I.V."/>
            <person name="Spatafora J.W."/>
            <person name="Berbee M.L."/>
        </authorList>
    </citation>
    <scope>NUCLEOTIDE SEQUENCE [LARGE SCALE GENOMIC DNA]</scope>
    <source>
        <strain evidence="1 2">JEL478</strain>
    </source>
</reference>
<evidence type="ECO:0000313" key="2">
    <source>
        <dbReference type="Proteomes" id="UP000070544"/>
    </source>
</evidence>
<dbReference type="EMBL" id="KQ965762">
    <property type="protein sequence ID" value="KXS15370.1"/>
    <property type="molecule type" value="Genomic_DNA"/>
</dbReference>
<keyword evidence="2" id="KW-1185">Reference proteome</keyword>
<dbReference type="Gene3D" id="1.25.40.20">
    <property type="entry name" value="Ankyrin repeat-containing domain"/>
    <property type="match status" value="1"/>
</dbReference>